<dbReference type="SUPFAM" id="SSF161084">
    <property type="entry name" value="MAPEG domain-like"/>
    <property type="match status" value="1"/>
</dbReference>
<feature type="transmembrane region" description="Helical" evidence="5">
    <location>
        <begin position="105"/>
        <end position="130"/>
    </location>
</feature>
<name>A0A941HUU2_9CAUL</name>
<evidence type="ECO:0000256" key="2">
    <source>
        <dbReference type="ARBA" id="ARBA00022692"/>
    </source>
</evidence>
<evidence type="ECO:0000256" key="5">
    <source>
        <dbReference type="SAM" id="Phobius"/>
    </source>
</evidence>
<feature type="transmembrane region" description="Helical" evidence="5">
    <location>
        <begin position="79"/>
        <end position="98"/>
    </location>
</feature>
<dbReference type="Gene3D" id="1.20.120.550">
    <property type="entry name" value="Membrane associated eicosanoid/glutathione metabolism-like domain"/>
    <property type="match status" value="1"/>
</dbReference>
<dbReference type="GO" id="GO:0004602">
    <property type="term" value="F:glutathione peroxidase activity"/>
    <property type="evidence" value="ECO:0007669"/>
    <property type="project" value="TreeGrafter"/>
</dbReference>
<evidence type="ECO:0000256" key="3">
    <source>
        <dbReference type="ARBA" id="ARBA00022989"/>
    </source>
</evidence>
<feature type="transmembrane region" description="Helical" evidence="5">
    <location>
        <begin position="6"/>
        <end position="23"/>
    </location>
</feature>
<dbReference type="EMBL" id="JAGSGD010000001">
    <property type="protein sequence ID" value="MBR7617973.1"/>
    <property type="molecule type" value="Genomic_DNA"/>
</dbReference>
<dbReference type="GO" id="GO:0006691">
    <property type="term" value="P:leukotriene metabolic process"/>
    <property type="evidence" value="ECO:0007669"/>
    <property type="project" value="UniProtKB-ARBA"/>
</dbReference>
<dbReference type="GO" id="GO:0004364">
    <property type="term" value="F:glutathione transferase activity"/>
    <property type="evidence" value="ECO:0007669"/>
    <property type="project" value="TreeGrafter"/>
</dbReference>
<dbReference type="Pfam" id="PF01124">
    <property type="entry name" value="MAPEG"/>
    <property type="match status" value="1"/>
</dbReference>
<accession>A0A941HUU2</accession>
<evidence type="ECO:0000313" key="6">
    <source>
        <dbReference type="EMBL" id="MBR7617973.1"/>
    </source>
</evidence>
<feature type="transmembrane region" description="Helical" evidence="5">
    <location>
        <begin position="55"/>
        <end position="73"/>
    </location>
</feature>
<dbReference type="PANTHER" id="PTHR10250">
    <property type="entry name" value="MICROSOMAL GLUTATHIONE S-TRANSFERASE"/>
    <property type="match status" value="1"/>
</dbReference>
<dbReference type="InterPro" id="IPR050997">
    <property type="entry name" value="MAPEG"/>
</dbReference>
<dbReference type="InterPro" id="IPR001129">
    <property type="entry name" value="Membr-assoc_MAPEG"/>
</dbReference>
<reference evidence="6" key="1">
    <citation type="submission" date="2021-04" db="EMBL/GenBank/DDBJ databases">
        <title>Draft genome assembly of strain Phenylobacterium sp. 20VBR1 using MiniION and Illumina platforms.</title>
        <authorList>
            <person name="Thomas F.A."/>
            <person name="Krishnan K.P."/>
            <person name="Sinha R.K."/>
        </authorList>
    </citation>
    <scope>NUCLEOTIDE SEQUENCE</scope>
    <source>
        <strain evidence="6">20VBR1</strain>
    </source>
</reference>
<evidence type="ECO:0000256" key="1">
    <source>
        <dbReference type="ARBA" id="ARBA00004141"/>
    </source>
</evidence>
<keyword evidence="4 5" id="KW-0472">Membrane</keyword>
<dbReference type="GO" id="GO:0016020">
    <property type="term" value="C:membrane"/>
    <property type="evidence" value="ECO:0007669"/>
    <property type="project" value="UniProtKB-SubCell"/>
</dbReference>
<organism evidence="6 7">
    <name type="scientific">Phenylobacterium glaciei</name>
    <dbReference type="NCBI Taxonomy" id="2803784"/>
    <lineage>
        <taxon>Bacteria</taxon>
        <taxon>Pseudomonadati</taxon>
        <taxon>Pseudomonadota</taxon>
        <taxon>Alphaproteobacteria</taxon>
        <taxon>Caulobacterales</taxon>
        <taxon>Caulobacteraceae</taxon>
        <taxon>Phenylobacterium</taxon>
    </lineage>
</organism>
<comment type="subcellular location">
    <subcellularLocation>
        <location evidence="1">Membrane</location>
        <topology evidence="1">Multi-pass membrane protein</topology>
    </subcellularLocation>
</comment>
<dbReference type="RefSeq" id="WP_215337634.1">
    <property type="nucleotide sequence ID" value="NZ_JAGSGD010000001.1"/>
</dbReference>
<evidence type="ECO:0000256" key="4">
    <source>
        <dbReference type="ARBA" id="ARBA00023136"/>
    </source>
</evidence>
<proteinExistence type="predicted"/>
<evidence type="ECO:0000313" key="7">
    <source>
        <dbReference type="Proteomes" id="UP000622580"/>
    </source>
</evidence>
<protein>
    <submittedName>
        <fullName evidence="6">MAPEG family protein</fullName>
    </submittedName>
</protein>
<dbReference type="InterPro" id="IPR023352">
    <property type="entry name" value="MAPEG-like_dom_sf"/>
</dbReference>
<keyword evidence="3 5" id="KW-1133">Transmembrane helix</keyword>
<dbReference type="Proteomes" id="UP000622580">
    <property type="component" value="Unassembled WGS sequence"/>
</dbReference>
<sequence>MQPHYEVAIVTILALLVYLWMGVRVGGARKVSGIAAPAMHGHPHLERNIRVHYNTLEWLPVFLAGLWLFAIYWDDRIAAAVGLVWIVGRIVYALGYVADPGKREAGFMIQALATAVLLFGALGRIIWIMATTGTV</sequence>
<keyword evidence="2 5" id="KW-0812">Transmembrane</keyword>
<gene>
    <name evidence="6" type="ORF">JKL49_01115</name>
</gene>
<dbReference type="PANTHER" id="PTHR10250:SF15">
    <property type="entry name" value="MICROSOMAL GLUTATHIONE S-TRANSFERASE-RELATED"/>
    <property type="match status" value="1"/>
</dbReference>
<comment type="caution">
    <text evidence="6">The sequence shown here is derived from an EMBL/GenBank/DDBJ whole genome shotgun (WGS) entry which is preliminary data.</text>
</comment>
<keyword evidence="7" id="KW-1185">Reference proteome</keyword>
<dbReference type="AlphaFoldDB" id="A0A941HUU2"/>